<dbReference type="EMBL" id="NKUJ01000568">
    <property type="protein sequence ID" value="RMJ02374.1"/>
    <property type="molecule type" value="Genomic_DNA"/>
</dbReference>
<feature type="transmembrane region" description="Helical" evidence="1">
    <location>
        <begin position="185"/>
        <end position="202"/>
    </location>
</feature>
<evidence type="ECO:0000313" key="2">
    <source>
        <dbReference type="EMBL" id="RMJ02374.1"/>
    </source>
</evidence>
<feature type="transmembrane region" description="Helical" evidence="1">
    <location>
        <begin position="20"/>
        <end position="40"/>
    </location>
</feature>
<gene>
    <name evidence="2" type="ORF">CDV36_015358</name>
</gene>
<keyword evidence="1" id="KW-1133">Transmembrane helix</keyword>
<protein>
    <submittedName>
        <fullName evidence="2">Uncharacterized protein</fullName>
    </submittedName>
</protein>
<feature type="transmembrane region" description="Helical" evidence="1">
    <location>
        <begin position="52"/>
        <end position="70"/>
    </location>
</feature>
<dbReference type="AlphaFoldDB" id="A0A3M2RB68"/>
<keyword evidence="1" id="KW-0472">Membrane</keyword>
<proteinExistence type="predicted"/>
<name>A0A3M2RB68_9HYPO</name>
<keyword evidence="3" id="KW-1185">Reference proteome</keyword>
<reference evidence="2 3" key="1">
    <citation type="submission" date="2017-06" db="EMBL/GenBank/DDBJ databases">
        <title>Comparative genomic analysis of Ambrosia Fusariam Clade fungi.</title>
        <authorList>
            <person name="Stajich J.E."/>
            <person name="Carrillo J."/>
            <person name="Kijimoto T."/>
            <person name="Eskalen A."/>
            <person name="O'Donnell K."/>
            <person name="Kasson M."/>
        </authorList>
    </citation>
    <scope>NUCLEOTIDE SEQUENCE [LARGE SCALE GENOMIC DNA]</scope>
    <source>
        <strain evidence="2">UCR3666</strain>
    </source>
</reference>
<dbReference type="Proteomes" id="UP000277212">
    <property type="component" value="Unassembled WGS sequence"/>
</dbReference>
<feature type="transmembrane region" description="Helical" evidence="1">
    <location>
        <begin position="121"/>
        <end position="138"/>
    </location>
</feature>
<sequence length="486" mass="53014">MSSQNSGQDLFPALETLSRLIAPHVKSVIFLALILNHFPLLPDLYTLLTSQASAPLLLIAVLYFGGVWALPSGDGEDNKNTSWASVLGPFFALQTVSNRIGTYFKSESNNILGFASSNSDAVGSLISLGYYLPIYYSIPFPFPTWVRFLFMTVVVAVCTVLYLFAPVTKIYGPLRFCYLEHAQTYWILLNWWSLTAIFVFFSPALLPFFGFGLVGVSVGTWVYIYYAYQEQLRTISDQVTQETSRAKVSAAAAQQYGVSARQYEQEMLTAAASARRDAVLANTVRLSDFFDVASRAWSALGETTAPAEDAIIKAHRLVDAASACEEAEKPDGQNKGDVQTERLARYLRQTAESAQERAREAVALLRAAQSAVRSSENATRQDAVARRNAEYSAEHAAGTAKTISEKISGLPDAELAAAKGAEDVTRLGEQANAAALNGELKTARELIESAKTAADGVETSTQTVRDGLESVQKSLQQWLQSSRKGM</sequence>
<keyword evidence="1" id="KW-0812">Transmembrane</keyword>
<accession>A0A3M2RB68</accession>
<feature type="transmembrane region" description="Helical" evidence="1">
    <location>
        <begin position="208"/>
        <end position="228"/>
    </location>
</feature>
<organism evidence="2 3">
    <name type="scientific">Fusarium kuroshium</name>
    <dbReference type="NCBI Taxonomy" id="2010991"/>
    <lineage>
        <taxon>Eukaryota</taxon>
        <taxon>Fungi</taxon>
        <taxon>Dikarya</taxon>
        <taxon>Ascomycota</taxon>
        <taxon>Pezizomycotina</taxon>
        <taxon>Sordariomycetes</taxon>
        <taxon>Hypocreomycetidae</taxon>
        <taxon>Hypocreales</taxon>
        <taxon>Nectriaceae</taxon>
        <taxon>Fusarium</taxon>
        <taxon>Fusarium solani species complex</taxon>
    </lineage>
</organism>
<dbReference type="OrthoDB" id="5018069at2759"/>
<comment type="caution">
    <text evidence="2">The sequence shown here is derived from an EMBL/GenBank/DDBJ whole genome shotgun (WGS) entry which is preliminary data.</text>
</comment>
<evidence type="ECO:0000313" key="3">
    <source>
        <dbReference type="Proteomes" id="UP000277212"/>
    </source>
</evidence>
<evidence type="ECO:0000256" key="1">
    <source>
        <dbReference type="SAM" id="Phobius"/>
    </source>
</evidence>
<feature type="transmembrane region" description="Helical" evidence="1">
    <location>
        <begin position="144"/>
        <end position="164"/>
    </location>
</feature>